<feature type="transmembrane region" description="Helical" evidence="1">
    <location>
        <begin position="39"/>
        <end position="59"/>
    </location>
</feature>
<keyword evidence="3" id="KW-1185">Reference proteome</keyword>
<reference evidence="3" key="1">
    <citation type="submission" date="2016-10" db="EMBL/GenBank/DDBJ databases">
        <authorList>
            <person name="Varghese N."/>
            <person name="Submissions S."/>
        </authorList>
    </citation>
    <scope>NUCLEOTIDE SEQUENCE [LARGE SCALE GENOMIC DNA]</scope>
    <source>
        <strain evidence="3">CGMCC 1.7738</strain>
    </source>
</reference>
<dbReference type="AlphaFoldDB" id="A0A1I4EF28"/>
<evidence type="ECO:0000313" key="3">
    <source>
        <dbReference type="Proteomes" id="UP000199607"/>
    </source>
</evidence>
<keyword evidence="1" id="KW-0812">Transmembrane</keyword>
<keyword evidence="1" id="KW-0472">Membrane</keyword>
<protein>
    <submittedName>
        <fullName evidence="2">Uncharacterized protein</fullName>
    </submittedName>
</protein>
<feature type="transmembrane region" description="Helical" evidence="1">
    <location>
        <begin position="163"/>
        <end position="184"/>
    </location>
</feature>
<feature type="transmembrane region" description="Helical" evidence="1">
    <location>
        <begin position="12"/>
        <end position="33"/>
    </location>
</feature>
<accession>A0A1I4EF28</accession>
<gene>
    <name evidence="2" type="ORF">SAMN04487950_2059</name>
</gene>
<sequence>MTFVLQFEVTGPVTFVLFVLLFLLAIALVVFLVTFVGGLLVTIVSLPLLAVLPSVRQVFVGLTERLTGGSVDSLTDRWFLVVYALCIESYGFVFVICLFTFVDTYWPLIEGVEQWFASPTVAGLAGAFAVVAVAVFGLLAFVGTRTVSLSTLRAVGEWAVYLVVYHVLTLVAAFGFPIALVHAFDWILRY</sequence>
<organism evidence="2 3">
    <name type="scientific">Halogranum rubrum</name>
    <dbReference type="NCBI Taxonomy" id="553466"/>
    <lineage>
        <taxon>Archaea</taxon>
        <taxon>Methanobacteriati</taxon>
        <taxon>Methanobacteriota</taxon>
        <taxon>Stenosarchaea group</taxon>
        <taxon>Halobacteria</taxon>
        <taxon>Halobacteriales</taxon>
        <taxon>Haloferacaceae</taxon>
    </lineage>
</organism>
<proteinExistence type="predicted"/>
<keyword evidence="1" id="KW-1133">Transmembrane helix</keyword>
<name>A0A1I4EF28_9EURY</name>
<dbReference type="EMBL" id="FOTC01000002">
    <property type="protein sequence ID" value="SFL03187.1"/>
    <property type="molecule type" value="Genomic_DNA"/>
</dbReference>
<dbReference type="Proteomes" id="UP000199607">
    <property type="component" value="Unassembled WGS sequence"/>
</dbReference>
<feature type="transmembrane region" description="Helical" evidence="1">
    <location>
        <begin position="121"/>
        <end position="142"/>
    </location>
</feature>
<dbReference type="RefSeq" id="WP_089869048.1">
    <property type="nucleotide sequence ID" value="NZ_FOTC01000002.1"/>
</dbReference>
<dbReference type="STRING" id="553466.SAMN04487950_2059"/>
<feature type="transmembrane region" description="Helical" evidence="1">
    <location>
        <begin position="80"/>
        <end position="101"/>
    </location>
</feature>
<evidence type="ECO:0000313" key="2">
    <source>
        <dbReference type="EMBL" id="SFL03187.1"/>
    </source>
</evidence>
<evidence type="ECO:0000256" key="1">
    <source>
        <dbReference type="SAM" id="Phobius"/>
    </source>
</evidence>